<accession>A0A0U5JF83</accession>
<dbReference type="KEGG" id="pnl:PNK_0924"/>
<evidence type="ECO:0000256" key="3">
    <source>
        <dbReference type="HAMAP-Rule" id="MF_00023"/>
    </source>
</evidence>
<dbReference type="GO" id="GO:0003723">
    <property type="term" value="F:RNA binding"/>
    <property type="evidence" value="ECO:0007669"/>
    <property type="project" value="UniProtKB-UniRule"/>
</dbReference>
<evidence type="ECO:0000313" key="5">
    <source>
        <dbReference type="Proteomes" id="UP000069902"/>
    </source>
</evidence>
<dbReference type="PROSITE" id="PS01317">
    <property type="entry name" value="SSRP"/>
    <property type="match status" value="1"/>
</dbReference>
<dbReference type="InterPro" id="IPR023620">
    <property type="entry name" value="SmpB"/>
</dbReference>
<gene>
    <name evidence="3 4" type="primary">smpB</name>
    <name evidence="4" type="ORF">PNK_0924</name>
</gene>
<dbReference type="Proteomes" id="UP000069902">
    <property type="component" value="Chromosome cPNK"/>
</dbReference>
<dbReference type="FunCoup" id="A0A0U5JF83">
    <property type="interactions" value="325"/>
</dbReference>
<dbReference type="EMBL" id="LN879502">
    <property type="protein sequence ID" value="CUI16549.1"/>
    <property type="molecule type" value="Genomic_DNA"/>
</dbReference>
<dbReference type="NCBIfam" id="TIGR00086">
    <property type="entry name" value="smpB"/>
    <property type="match status" value="1"/>
</dbReference>
<dbReference type="AlphaFoldDB" id="A0A0U5JF83"/>
<dbReference type="GO" id="GO:0070929">
    <property type="term" value="P:trans-translation"/>
    <property type="evidence" value="ECO:0007669"/>
    <property type="project" value="UniProtKB-UniRule"/>
</dbReference>
<dbReference type="InterPro" id="IPR020081">
    <property type="entry name" value="SsrA-bd_prot_CS"/>
</dbReference>
<keyword evidence="5" id="KW-1185">Reference proteome</keyword>
<dbReference type="RefSeq" id="WP_059060573.1">
    <property type="nucleotide sequence ID" value="NZ_LN879502.1"/>
</dbReference>
<dbReference type="SUPFAM" id="SSF74982">
    <property type="entry name" value="Small protein B (SmpB)"/>
    <property type="match status" value="1"/>
</dbReference>
<dbReference type="GO" id="GO:0070930">
    <property type="term" value="P:trans-translation-dependent protein tagging"/>
    <property type="evidence" value="ECO:0007669"/>
    <property type="project" value="TreeGrafter"/>
</dbReference>
<dbReference type="PANTHER" id="PTHR30308">
    <property type="entry name" value="TMRNA-BINDING COMPONENT OF TRANS-TRANSLATION TAGGING COMPLEX"/>
    <property type="match status" value="1"/>
</dbReference>
<comment type="subcellular location">
    <subcellularLocation>
        <location evidence="3">Cytoplasm</location>
    </subcellularLocation>
    <text evidence="3">The tmRNA-SmpB complex associates with stalled 70S ribosomes.</text>
</comment>
<dbReference type="Pfam" id="PF01668">
    <property type="entry name" value="SmpB"/>
    <property type="match status" value="1"/>
</dbReference>
<dbReference type="InterPro" id="IPR000037">
    <property type="entry name" value="SsrA-bd_prot"/>
</dbReference>
<keyword evidence="1 3" id="KW-0963">Cytoplasm</keyword>
<evidence type="ECO:0000256" key="2">
    <source>
        <dbReference type="ARBA" id="ARBA00022884"/>
    </source>
</evidence>
<dbReference type="GO" id="GO:0005829">
    <property type="term" value="C:cytosol"/>
    <property type="evidence" value="ECO:0007669"/>
    <property type="project" value="TreeGrafter"/>
</dbReference>
<evidence type="ECO:0000256" key="1">
    <source>
        <dbReference type="ARBA" id="ARBA00022490"/>
    </source>
</evidence>
<dbReference type="NCBIfam" id="NF003843">
    <property type="entry name" value="PRK05422.1"/>
    <property type="match status" value="1"/>
</dbReference>
<dbReference type="PATRIC" id="fig|389348.3.peg.1015"/>
<dbReference type="CDD" id="cd09294">
    <property type="entry name" value="SmpB"/>
    <property type="match status" value="1"/>
</dbReference>
<dbReference type="STRING" id="389348.PNK_0924"/>
<evidence type="ECO:0000313" key="4">
    <source>
        <dbReference type="EMBL" id="CUI16549.1"/>
    </source>
</evidence>
<protein>
    <recommendedName>
        <fullName evidence="3">SsrA-binding protein</fullName>
    </recommendedName>
    <alternativeName>
        <fullName evidence="3">Small protein B</fullName>
    </alternativeName>
</protein>
<dbReference type="HAMAP" id="MF_00023">
    <property type="entry name" value="SmpB"/>
    <property type="match status" value="1"/>
</dbReference>
<reference evidence="5" key="1">
    <citation type="submission" date="2015-09" db="EMBL/GenBank/DDBJ databases">
        <authorList>
            <person name="Bertelli C."/>
        </authorList>
    </citation>
    <scope>NUCLEOTIDE SEQUENCE [LARGE SCALE GENOMIC DNA]</scope>
    <source>
        <strain evidence="5">KNic</strain>
    </source>
</reference>
<proteinExistence type="inferred from homology"/>
<keyword evidence="2 3" id="KW-0694">RNA-binding</keyword>
<organism evidence="4 5">
    <name type="scientific">Candidatus Protochlamydia naegleriophila</name>
    <dbReference type="NCBI Taxonomy" id="389348"/>
    <lineage>
        <taxon>Bacteria</taxon>
        <taxon>Pseudomonadati</taxon>
        <taxon>Chlamydiota</taxon>
        <taxon>Chlamydiia</taxon>
        <taxon>Parachlamydiales</taxon>
        <taxon>Parachlamydiaceae</taxon>
        <taxon>Candidatus Protochlamydia</taxon>
    </lineage>
</organism>
<comment type="similarity">
    <text evidence="3">Belongs to the SmpB family.</text>
</comment>
<sequence>MNEKHADLVSNRRATHDYEILETFEAGIVLQGTEIKSIRDHGATLQDAYVKVLDSELWLIGCNIAPYRFGNIYNHEEKRDRKLLMHKREIRRFKVASQEKGLTLIPLALYLKHGRIKVRIAIAKGKKTVDKRADIKERDDKRRIQQAIKQQQY</sequence>
<comment type="function">
    <text evidence="3">Required for rescue of stalled ribosomes mediated by trans-translation. Binds to transfer-messenger RNA (tmRNA), required for stable association of tmRNA with ribosomes. tmRNA and SmpB together mimic tRNA shape, replacing the anticodon stem-loop with SmpB. tmRNA is encoded by the ssrA gene; the 2 termini fold to resemble tRNA(Ala) and it encodes a 'tag peptide', a short internal open reading frame. During trans-translation Ala-aminoacylated tmRNA acts like a tRNA, entering the A-site of stalled ribosomes, displacing the stalled mRNA. The ribosome then switches to translate the ORF on the tmRNA; the nascent peptide is terminated with the 'tag peptide' encoded by the tmRNA and targeted for degradation. The ribosome is freed to recommence translation, which seems to be the essential function of trans-translation.</text>
</comment>
<dbReference type="InParanoid" id="A0A0U5JF83"/>
<name>A0A0U5JF83_9BACT</name>
<dbReference type="PANTHER" id="PTHR30308:SF2">
    <property type="entry name" value="SSRA-BINDING PROTEIN"/>
    <property type="match status" value="1"/>
</dbReference>
<dbReference type="Gene3D" id="2.40.280.10">
    <property type="match status" value="1"/>
</dbReference>